<gene>
    <name evidence="2" type="ORF">FDF70_07810</name>
</gene>
<evidence type="ECO:0000313" key="3">
    <source>
        <dbReference type="Proteomes" id="UP000486601"/>
    </source>
</evidence>
<proteinExistence type="predicted"/>
<organism evidence="2 3">
    <name type="scientific">Clostridium sporogenes</name>
    <dbReference type="NCBI Taxonomy" id="1509"/>
    <lineage>
        <taxon>Bacteria</taxon>
        <taxon>Bacillati</taxon>
        <taxon>Bacillota</taxon>
        <taxon>Clostridia</taxon>
        <taxon>Eubacteriales</taxon>
        <taxon>Clostridiaceae</taxon>
        <taxon>Clostridium</taxon>
    </lineage>
</organism>
<name>A0A7X5P8J9_CLOSG</name>
<dbReference type="Proteomes" id="UP000486601">
    <property type="component" value="Unassembled WGS sequence"/>
</dbReference>
<dbReference type="InterPro" id="IPR025331">
    <property type="entry name" value="TNT"/>
</dbReference>
<dbReference type="Pfam" id="PF14021">
    <property type="entry name" value="TNT"/>
    <property type="match status" value="1"/>
</dbReference>
<evidence type="ECO:0000259" key="1">
    <source>
        <dbReference type="Pfam" id="PF14021"/>
    </source>
</evidence>
<dbReference type="GO" id="GO:0050135">
    <property type="term" value="F:NADP+ nucleosidase activity"/>
    <property type="evidence" value="ECO:0007669"/>
    <property type="project" value="InterPro"/>
</dbReference>
<feature type="domain" description="TNT" evidence="1">
    <location>
        <begin position="5"/>
        <end position="95"/>
    </location>
</feature>
<reference evidence="2 3" key="1">
    <citation type="submission" date="2019-04" db="EMBL/GenBank/DDBJ databases">
        <title>Genome sequencing of Clostridium botulinum Groups I-IV and Clostridium butyricum.</title>
        <authorList>
            <person name="Brunt J."/>
            <person name="Van Vliet A.H.M."/>
            <person name="Stringer S.C."/>
            <person name="Carter A.T."/>
            <person name="Peck M.W."/>
        </authorList>
    </citation>
    <scope>NUCLEOTIDE SEQUENCE [LARGE SCALE GENOMIC DNA]</scope>
    <source>
        <strain evidence="2 3">IFR 18/108</strain>
    </source>
</reference>
<accession>A0A7X5P8J9</accession>
<dbReference type="PANTHER" id="PTHR42059">
    <property type="entry name" value="TNT DOMAIN-CONTAINING PROTEIN"/>
    <property type="match status" value="1"/>
</dbReference>
<dbReference type="PANTHER" id="PTHR42059:SF1">
    <property type="entry name" value="TNT DOMAIN-CONTAINING PROTEIN"/>
    <property type="match status" value="1"/>
</dbReference>
<dbReference type="RefSeq" id="WP_052263802.1">
    <property type="nucleotide sequence ID" value="NZ_CP084367.1"/>
</dbReference>
<protein>
    <submittedName>
        <fullName evidence="2">DUF4237 domain-containing protein</fullName>
    </submittedName>
</protein>
<comment type="caution">
    <text evidence="2">The sequence shown here is derived from an EMBL/GenBank/DDBJ whole genome shotgun (WGS) entry which is preliminary data.</text>
</comment>
<evidence type="ECO:0000313" key="2">
    <source>
        <dbReference type="EMBL" id="NFR61395.1"/>
    </source>
</evidence>
<dbReference type="EMBL" id="SXCS01000004">
    <property type="protein sequence ID" value="NFR61395.1"/>
    <property type="molecule type" value="Genomic_DNA"/>
</dbReference>
<dbReference type="InterPro" id="IPR053024">
    <property type="entry name" value="Fungal_surface_NADase"/>
</dbReference>
<sequence length="97" mass="11135">MPSIIERGRVLDRYGEPSGNYLAPKEVPYEQRALAPHSERANYYKYEVRKPFKGMEEEIAPWFDQPGGGNQLYGIDEFGNILSVKELVNKGYLNPIK</sequence>
<dbReference type="AlphaFoldDB" id="A0A7X5P8J9"/>